<dbReference type="PANTHER" id="PTHR28055:SF1">
    <property type="entry name" value="ALTERED INHERITANCE OF MITOCHONDRIA PROTEIN 41, MITOCHONDRIAL"/>
    <property type="match status" value="1"/>
</dbReference>
<sequence length="149" mass="16255">MPALKVRLTDAMKDAMRAQQKDRLLVIRTALAAFKQIEVDERIELDEARSLAVMEKLVKQRRESATAFAEGGRAELAEREQAEILVLQEFLPAPLSDDELLSLISAAIAEAGATSPKDMGKVMNLLRPMVAGRADVGALSQQVKARLSA</sequence>
<dbReference type="RefSeq" id="WP_116207384.1">
    <property type="nucleotide sequence ID" value="NZ_QUNR01000001.1"/>
</dbReference>
<evidence type="ECO:0000313" key="2">
    <source>
        <dbReference type="Proteomes" id="UP000256774"/>
    </source>
</evidence>
<gene>
    <name evidence="1" type="ORF">DFR26_0543</name>
</gene>
<evidence type="ECO:0008006" key="3">
    <source>
        <dbReference type="Google" id="ProtNLM"/>
    </source>
</evidence>
<proteinExistence type="predicted"/>
<protein>
    <recommendedName>
        <fullName evidence="3">Glutamyl-tRNA amidotransferase</fullName>
    </recommendedName>
</protein>
<keyword evidence="2" id="KW-1185">Reference proteome</keyword>
<dbReference type="EMBL" id="QUNR01000001">
    <property type="protein sequence ID" value="REH40342.1"/>
    <property type="molecule type" value="Genomic_DNA"/>
</dbReference>
<dbReference type="Gene3D" id="1.10.1510.10">
    <property type="entry name" value="Uncharacterised protein YqeY/AIM41 PF09424, N-terminal domain"/>
    <property type="match status" value="1"/>
</dbReference>
<dbReference type="InterPro" id="IPR042184">
    <property type="entry name" value="YqeY/Aim41_N"/>
</dbReference>
<dbReference type="GO" id="GO:0016884">
    <property type="term" value="F:carbon-nitrogen ligase activity, with glutamine as amido-N-donor"/>
    <property type="evidence" value="ECO:0007669"/>
    <property type="project" value="InterPro"/>
</dbReference>
<evidence type="ECO:0000313" key="1">
    <source>
        <dbReference type="EMBL" id="REH40342.1"/>
    </source>
</evidence>
<dbReference type="InterPro" id="IPR003789">
    <property type="entry name" value="Asn/Gln_tRNA_amidoTrase-B-like"/>
</dbReference>
<dbReference type="PANTHER" id="PTHR28055">
    <property type="entry name" value="ALTERED INHERITANCE OF MITOCHONDRIA PROTEIN 41, MITOCHONDRIAL"/>
    <property type="match status" value="1"/>
</dbReference>
<dbReference type="OrthoDB" id="9788127at2"/>
<dbReference type="Proteomes" id="UP000256774">
    <property type="component" value="Unassembled WGS sequence"/>
</dbReference>
<comment type="caution">
    <text evidence="1">The sequence shown here is derived from an EMBL/GenBank/DDBJ whole genome shotgun (WGS) entry which is preliminary data.</text>
</comment>
<dbReference type="InterPro" id="IPR023168">
    <property type="entry name" value="GatB_Yqey_C_2"/>
</dbReference>
<dbReference type="Gene3D" id="1.10.10.410">
    <property type="match status" value="1"/>
</dbReference>
<dbReference type="AlphaFoldDB" id="A0A3E0HAT9"/>
<dbReference type="Pfam" id="PF09424">
    <property type="entry name" value="YqeY"/>
    <property type="match status" value="1"/>
</dbReference>
<dbReference type="SUPFAM" id="SSF89095">
    <property type="entry name" value="GatB/YqeY motif"/>
    <property type="match status" value="1"/>
</dbReference>
<reference evidence="1 2" key="1">
    <citation type="submission" date="2018-08" db="EMBL/GenBank/DDBJ databases">
        <title>Genomic Encyclopedia of Type Strains, Phase IV (KMG-IV): sequencing the most valuable type-strain genomes for metagenomic binning, comparative biology and taxonomic classification.</title>
        <authorList>
            <person name="Goeker M."/>
        </authorList>
    </citation>
    <scope>NUCLEOTIDE SEQUENCE [LARGE SCALE GENOMIC DNA]</scope>
    <source>
        <strain evidence="1 2">DSM 26022</strain>
    </source>
</reference>
<name>A0A3E0HAT9_9GAMM</name>
<accession>A0A3E0HAT9</accession>
<dbReference type="InterPro" id="IPR019004">
    <property type="entry name" value="YqeY/Aim41"/>
</dbReference>
<organism evidence="1 2">
    <name type="scientific">Paraperlucidibaca baekdonensis</name>
    <dbReference type="NCBI Taxonomy" id="748120"/>
    <lineage>
        <taxon>Bacteria</taxon>
        <taxon>Pseudomonadati</taxon>
        <taxon>Pseudomonadota</taxon>
        <taxon>Gammaproteobacteria</taxon>
        <taxon>Moraxellales</taxon>
        <taxon>Moraxellaceae</taxon>
        <taxon>Paraperlucidibaca</taxon>
    </lineage>
</organism>